<proteinExistence type="predicted"/>
<accession>A0A7Z1MHT4</accession>
<reference evidence="1" key="2">
    <citation type="journal article" date="2018" name="Nature">
        <title>A major lineage of non-tailed dsDNA viruses as unrecognized killers of marine bacteria.</title>
        <authorList>
            <person name="Kauffman K.M."/>
            <person name="Hussain F.A."/>
            <person name="Yang J."/>
            <person name="Arevalo P."/>
            <person name="Brown J.M."/>
            <person name="Chang W.K."/>
            <person name="VanInsberghe D."/>
            <person name="Elsherbini J."/>
            <person name="Sharma R.S."/>
            <person name="Cutler M.B."/>
            <person name="Kelly L."/>
            <person name="Polz M.F."/>
        </authorList>
    </citation>
    <scope>NUCLEOTIDE SEQUENCE</scope>
    <source>
        <strain evidence="1">10N.222.46.E12</strain>
    </source>
</reference>
<dbReference type="RefSeq" id="WP_136987181.1">
    <property type="nucleotide sequence ID" value="NZ_CP170591.1"/>
</dbReference>
<protein>
    <submittedName>
        <fullName evidence="1">Uncharacterized protein</fullName>
    </submittedName>
</protein>
<dbReference type="EMBL" id="MDBS01000032">
    <property type="protein sequence ID" value="PMP28121.1"/>
    <property type="molecule type" value="Genomic_DNA"/>
</dbReference>
<evidence type="ECO:0000313" key="1">
    <source>
        <dbReference type="EMBL" id="PMP28121.1"/>
    </source>
</evidence>
<comment type="caution">
    <text evidence="1">The sequence shown here is derived from an EMBL/GenBank/DDBJ whole genome shotgun (WGS) entry which is preliminary data.</text>
</comment>
<gene>
    <name evidence="1" type="ORF">BCS90_19970</name>
</gene>
<organism evidence="1">
    <name type="scientific">Vibrio cyclitrophicus</name>
    <dbReference type="NCBI Taxonomy" id="47951"/>
    <lineage>
        <taxon>Bacteria</taxon>
        <taxon>Pseudomonadati</taxon>
        <taxon>Pseudomonadota</taxon>
        <taxon>Gammaproteobacteria</taxon>
        <taxon>Vibrionales</taxon>
        <taxon>Vibrionaceae</taxon>
        <taxon>Vibrio</taxon>
    </lineage>
</organism>
<name>A0A7Z1MHT4_9VIBR</name>
<sequence>MVTGSWYTVDGKNIEGLSELKFSDMANALSEVEAAYECIVLEESERLGWSLLQVKAVVPIKDGTVKRKSTLRLLLSH</sequence>
<dbReference type="AlphaFoldDB" id="A0A7Z1MHT4"/>
<reference evidence="1" key="1">
    <citation type="submission" date="2016-07" db="EMBL/GenBank/DDBJ databases">
        <authorList>
            <person name="Kauffman K."/>
            <person name="Arevalo P."/>
            <person name="Polz M.F."/>
        </authorList>
    </citation>
    <scope>NUCLEOTIDE SEQUENCE</scope>
    <source>
        <strain evidence="1">10N.222.46.E12</strain>
    </source>
</reference>